<gene>
    <name evidence="1" type="ORF">PHPALM_2893</name>
</gene>
<reference evidence="1 2" key="1">
    <citation type="journal article" date="2017" name="Genome Biol. Evol.">
        <title>Phytophthora megakarya and P. palmivora, closely related causal agents of cacao black pod rot, underwent increases in genome sizes and gene numbers by different mechanisms.</title>
        <authorList>
            <person name="Ali S.S."/>
            <person name="Shao J."/>
            <person name="Lary D.J."/>
            <person name="Kronmiller B."/>
            <person name="Shen D."/>
            <person name="Strem M.D."/>
            <person name="Amoako-Attah I."/>
            <person name="Akrofi A.Y."/>
            <person name="Begoude B.A."/>
            <person name="Ten Hoopen G.M."/>
            <person name="Coulibaly K."/>
            <person name="Kebe B.I."/>
            <person name="Melnick R.L."/>
            <person name="Guiltinan M.J."/>
            <person name="Tyler B.M."/>
            <person name="Meinhardt L.W."/>
            <person name="Bailey B.A."/>
        </authorList>
    </citation>
    <scope>NUCLEOTIDE SEQUENCE [LARGE SCALE GENOMIC DNA]</scope>
    <source>
        <strain evidence="2">sbr112.9</strain>
    </source>
</reference>
<keyword evidence="2" id="KW-1185">Reference proteome</keyword>
<dbReference type="InterPro" id="IPR021109">
    <property type="entry name" value="Peptidase_aspartic_dom_sf"/>
</dbReference>
<organism evidence="1 2">
    <name type="scientific">Phytophthora palmivora</name>
    <dbReference type="NCBI Taxonomy" id="4796"/>
    <lineage>
        <taxon>Eukaryota</taxon>
        <taxon>Sar</taxon>
        <taxon>Stramenopiles</taxon>
        <taxon>Oomycota</taxon>
        <taxon>Peronosporomycetes</taxon>
        <taxon>Peronosporales</taxon>
        <taxon>Peronosporaceae</taxon>
        <taxon>Phytophthora</taxon>
    </lineage>
</organism>
<comment type="caution">
    <text evidence="1">The sequence shown here is derived from an EMBL/GenBank/DDBJ whole genome shotgun (WGS) entry which is preliminary data.</text>
</comment>
<evidence type="ECO:0000313" key="2">
    <source>
        <dbReference type="Proteomes" id="UP000237271"/>
    </source>
</evidence>
<dbReference type="Gene3D" id="2.40.70.10">
    <property type="entry name" value="Acid Proteases"/>
    <property type="match status" value="1"/>
</dbReference>
<dbReference type="EMBL" id="NCKW01001553">
    <property type="protein sequence ID" value="POM79440.1"/>
    <property type="molecule type" value="Genomic_DNA"/>
</dbReference>
<dbReference type="Proteomes" id="UP000237271">
    <property type="component" value="Unassembled WGS sequence"/>
</dbReference>
<dbReference type="AlphaFoldDB" id="A0A2P4YNU3"/>
<name>A0A2P4YNU3_9STRA</name>
<evidence type="ECO:0000313" key="1">
    <source>
        <dbReference type="EMBL" id="POM79440.1"/>
    </source>
</evidence>
<sequence length="108" mass="11918">MDLAVKFEDFDSSESFLILDMTKYDLIVCMLWLKKHEPWIDWRGTAIGANRPAVSDRALGSNVPTSVRDWGARDGRQGAYTPDEVLGATGPNEGVAMSLATVHEIKAH</sequence>
<protein>
    <submittedName>
        <fullName evidence="1">Gag protein</fullName>
    </submittedName>
</protein>
<accession>A0A2P4YNU3</accession>
<proteinExistence type="predicted"/>